<protein>
    <submittedName>
        <fullName evidence="2">Uncharacterized protein</fullName>
    </submittedName>
</protein>
<dbReference type="RefSeq" id="WP_213820780.1">
    <property type="nucleotide sequence ID" value="NZ_JAAMFL010000002.1"/>
</dbReference>
<accession>A0ABS5QXQ3</accession>
<organism evidence="2 3">
    <name type="scientific">Fructobacillus parabroussonetiae</name>
    <dbReference type="NCBI Taxonomy" id="2713174"/>
    <lineage>
        <taxon>Bacteria</taxon>
        <taxon>Bacillati</taxon>
        <taxon>Bacillota</taxon>
        <taxon>Bacilli</taxon>
        <taxon>Lactobacillales</taxon>
        <taxon>Lactobacillaceae</taxon>
        <taxon>Fructobacillus</taxon>
    </lineage>
</organism>
<keyword evidence="1" id="KW-0472">Membrane</keyword>
<sequence length="116" mass="13844">MIDKLPEQLISIMALLVSFYSFLLVERRSKTNQEIEISRPIYADHLTNKLPRAFEEYRNAKNTLRANQIFSRHLRQFRIDIQYFQYAHPHIHRKILHSLSKIDFAISHSTMHPNSP</sequence>
<gene>
    <name evidence="2" type="ORF">G6R30_01500</name>
</gene>
<feature type="transmembrane region" description="Helical" evidence="1">
    <location>
        <begin position="6"/>
        <end position="25"/>
    </location>
</feature>
<keyword evidence="3" id="KW-1185">Reference proteome</keyword>
<dbReference type="Proteomes" id="UP001519503">
    <property type="component" value="Unassembled WGS sequence"/>
</dbReference>
<keyword evidence="1" id="KW-0812">Transmembrane</keyword>
<evidence type="ECO:0000313" key="3">
    <source>
        <dbReference type="Proteomes" id="UP001519503"/>
    </source>
</evidence>
<reference evidence="2 3" key="1">
    <citation type="submission" date="2020-02" db="EMBL/GenBank/DDBJ databases">
        <title>Fructobacillus sp. isolated from paper mulberry of Taiwan.</title>
        <authorList>
            <person name="Lin S.-T."/>
        </authorList>
    </citation>
    <scope>NUCLEOTIDE SEQUENCE [LARGE SCALE GENOMIC DNA]</scope>
    <source>
        <strain evidence="2 3">S1-1</strain>
    </source>
</reference>
<keyword evidence="1" id="KW-1133">Transmembrane helix</keyword>
<name>A0ABS5QXQ3_9LACO</name>
<comment type="caution">
    <text evidence="2">The sequence shown here is derived from an EMBL/GenBank/DDBJ whole genome shotgun (WGS) entry which is preliminary data.</text>
</comment>
<dbReference type="EMBL" id="JAAMFL010000002">
    <property type="protein sequence ID" value="MBS9337141.1"/>
    <property type="molecule type" value="Genomic_DNA"/>
</dbReference>
<evidence type="ECO:0000256" key="1">
    <source>
        <dbReference type="SAM" id="Phobius"/>
    </source>
</evidence>
<proteinExistence type="predicted"/>
<evidence type="ECO:0000313" key="2">
    <source>
        <dbReference type="EMBL" id="MBS9337141.1"/>
    </source>
</evidence>